<dbReference type="Proteomes" id="UP000886101">
    <property type="component" value="Unassembled WGS sequence"/>
</dbReference>
<proteinExistence type="predicted"/>
<gene>
    <name evidence="1" type="ORF">ENJ96_09245</name>
</gene>
<organism evidence="1">
    <name type="scientific">Thermodesulfatator atlanticus</name>
    <dbReference type="NCBI Taxonomy" id="501497"/>
    <lineage>
        <taxon>Bacteria</taxon>
        <taxon>Pseudomonadati</taxon>
        <taxon>Thermodesulfobacteriota</taxon>
        <taxon>Thermodesulfobacteria</taxon>
        <taxon>Thermodesulfobacteriales</taxon>
        <taxon>Thermodesulfatatoraceae</taxon>
        <taxon>Thermodesulfatator</taxon>
    </lineage>
</organism>
<comment type="caution">
    <text evidence="1">The sequence shown here is derived from an EMBL/GenBank/DDBJ whole genome shotgun (WGS) entry which is preliminary data.</text>
</comment>
<protein>
    <submittedName>
        <fullName evidence="1">Uncharacterized protein</fullName>
    </submittedName>
</protein>
<name>A0A7V5P1A3_9BACT</name>
<evidence type="ECO:0000313" key="1">
    <source>
        <dbReference type="EMBL" id="HHI98020.1"/>
    </source>
</evidence>
<dbReference type="AlphaFoldDB" id="A0A7V5P1A3"/>
<sequence length="98" mass="11648">MTAKDPETGKVLYHDTRKYFEIGLDLDGFMRYGAWQIKEIVDLTLQPLKTQHERFFFTFDQKDLEKAEIAVNVYYYISGKKGDLIYQEKKVVEFPEMP</sequence>
<reference evidence="1" key="1">
    <citation type="journal article" date="2020" name="mSystems">
        <title>Genome- and Community-Level Interaction Insights into Carbon Utilization and Element Cycling Functions of Hydrothermarchaeota in Hydrothermal Sediment.</title>
        <authorList>
            <person name="Zhou Z."/>
            <person name="Liu Y."/>
            <person name="Xu W."/>
            <person name="Pan J."/>
            <person name="Luo Z.H."/>
            <person name="Li M."/>
        </authorList>
    </citation>
    <scope>NUCLEOTIDE SEQUENCE [LARGE SCALE GENOMIC DNA]</scope>
    <source>
        <strain evidence="1">HyVt-533</strain>
    </source>
</reference>
<dbReference type="EMBL" id="DROK01000272">
    <property type="protein sequence ID" value="HHI98020.1"/>
    <property type="molecule type" value="Genomic_DNA"/>
</dbReference>
<accession>A0A7V5P1A3</accession>